<evidence type="ECO:0000313" key="3">
    <source>
        <dbReference type="Proteomes" id="UP000564677"/>
    </source>
</evidence>
<dbReference type="Proteomes" id="UP000564677">
    <property type="component" value="Unassembled WGS sequence"/>
</dbReference>
<reference evidence="2 3" key="1">
    <citation type="submission" date="2020-03" db="EMBL/GenBank/DDBJ databases">
        <title>Genomic Encyclopedia of Type Strains, Phase IV (KMG-IV): sequencing the most valuable type-strain genomes for metagenomic binning, comparative biology and taxonomic classification.</title>
        <authorList>
            <person name="Goeker M."/>
        </authorList>
    </citation>
    <scope>NUCLEOTIDE SEQUENCE [LARGE SCALE GENOMIC DNA]</scope>
    <source>
        <strain evidence="2 3">DSM 4733</strain>
    </source>
</reference>
<organism evidence="2 3">
    <name type="scientific">Sphingomonas leidyi</name>
    <dbReference type="NCBI Taxonomy" id="68569"/>
    <lineage>
        <taxon>Bacteria</taxon>
        <taxon>Pseudomonadati</taxon>
        <taxon>Pseudomonadota</taxon>
        <taxon>Alphaproteobacteria</taxon>
        <taxon>Sphingomonadales</taxon>
        <taxon>Sphingomonadaceae</taxon>
        <taxon>Sphingomonas</taxon>
    </lineage>
</organism>
<dbReference type="SUPFAM" id="SSF52218">
    <property type="entry name" value="Flavoproteins"/>
    <property type="match status" value="1"/>
</dbReference>
<feature type="domain" description="NADPH-dependent FMN reductase-like" evidence="1">
    <location>
        <begin position="6"/>
        <end position="146"/>
    </location>
</feature>
<proteinExistence type="predicted"/>
<dbReference type="RefSeq" id="WP_167301254.1">
    <property type="nucleotide sequence ID" value="NZ_JAASQV010000005.1"/>
</dbReference>
<dbReference type="GO" id="GO:0010181">
    <property type="term" value="F:FMN binding"/>
    <property type="evidence" value="ECO:0007669"/>
    <property type="project" value="TreeGrafter"/>
</dbReference>
<sequence length="191" mass="21005">MTQKLKILVILGSVREGRVAEPIGNWVMGAADADRDDLDCELIDLKQWDLPFYPHPKPPAAGDYADAKQIAWGEKVASADGFILIAPEYNHGIPAVLKNALDTVYAEWNRKPVAFVAYGGMGGARAVEQLTMVSRELQMAPLEGALHLQGVWNRREGGRFAADTREGARLNHLFDELAWWGKALRNARAAG</sequence>
<comment type="caution">
    <text evidence="2">The sequence shown here is derived from an EMBL/GenBank/DDBJ whole genome shotgun (WGS) entry which is preliminary data.</text>
</comment>
<gene>
    <name evidence="2" type="ORF">FHR20_003915</name>
</gene>
<dbReference type="GO" id="GO:0005829">
    <property type="term" value="C:cytosol"/>
    <property type="evidence" value="ECO:0007669"/>
    <property type="project" value="TreeGrafter"/>
</dbReference>
<evidence type="ECO:0000259" key="1">
    <source>
        <dbReference type="Pfam" id="PF03358"/>
    </source>
</evidence>
<dbReference type="PANTHER" id="PTHR30543">
    <property type="entry name" value="CHROMATE REDUCTASE"/>
    <property type="match status" value="1"/>
</dbReference>
<protein>
    <submittedName>
        <fullName evidence="2">NAD(P)H-dependent FMN reductase</fullName>
    </submittedName>
</protein>
<evidence type="ECO:0000313" key="2">
    <source>
        <dbReference type="EMBL" id="NIJ66937.1"/>
    </source>
</evidence>
<name>A0A7X5V2Y9_9SPHN</name>
<dbReference type="PANTHER" id="PTHR30543:SF21">
    <property type="entry name" value="NAD(P)H-DEPENDENT FMN REDUCTASE LOT6"/>
    <property type="match status" value="1"/>
</dbReference>
<dbReference type="EMBL" id="JAASQV010000005">
    <property type="protein sequence ID" value="NIJ66937.1"/>
    <property type="molecule type" value="Genomic_DNA"/>
</dbReference>
<dbReference type="Gene3D" id="3.40.50.360">
    <property type="match status" value="1"/>
</dbReference>
<dbReference type="InterPro" id="IPR050712">
    <property type="entry name" value="NAD(P)H-dep_reductase"/>
</dbReference>
<dbReference type="Pfam" id="PF03358">
    <property type="entry name" value="FMN_red"/>
    <property type="match status" value="1"/>
</dbReference>
<accession>A0A7X5V2Y9</accession>
<dbReference type="InterPro" id="IPR029039">
    <property type="entry name" value="Flavoprotein-like_sf"/>
</dbReference>
<dbReference type="GO" id="GO:0016491">
    <property type="term" value="F:oxidoreductase activity"/>
    <property type="evidence" value="ECO:0007669"/>
    <property type="project" value="InterPro"/>
</dbReference>
<dbReference type="AlphaFoldDB" id="A0A7X5V2Y9"/>
<keyword evidence="3" id="KW-1185">Reference proteome</keyword>
<dbReference type="InterPro" id="IPR005025">
    <property type="entry name" value="FMN_Rdtase-like_dom"/>
</dbReference>